<dbReference type="InterPro" id="IPR003726">
    <property type="entry name" value="HCY_dom"/>
</dbReference>
<accession>A0A2N9LA59</accession>
<keyword evidence="3 4" id="KW-0479">Metal-binding</keyword>
<dbReference type="Gene3D" id="3.20.20.330">
    <property type="entry name" value="Homocysteine-binding-like domain"/>
    <property type="match status" value="1"/>
</dbReference>
<proteinExistence type="predicted"/>
<keyword evidence="2 4" id="KW-0808">Transferase</keyword>
<protein>
    <submittedName>
        <fullName evidence="6">Homocysteine S-methyltransferase</fullName>
    </submittedName>
</protein>
<evidence type="ECO:0000256" key="1">
    <source>
        <dbReference type="ARBA" id="ARBA00022603"/>
    </source>
</evidence>
<dbReference type="EMBL" id="OKRB01000085">
    <property type="protein sequence ID" value="SPE20169.1"/>
    <property type="molecule type" value="Genomic_DNA"/>
</dbReference>
<dbReference type="PANTHER" id="PTHR11103:SF18">
    <property type="entry name" value="SLR1189 PROTEIN"/>
    <property type="match status" value="1"/>
</dbReference>
<dbReference type="GO" id="GO:0008270">
    <property type="term" value="F:zinc ion binding"/>
    <property type="evidence" value="ECO:0007669"/>
    <property type="project" value="InterPro"/>
</dbReference>
<dbReference type="InterPro" id="IPR017226">
    <property type="entry name" value="BHMT-like"/>
</dbReference>
<dbReference type="PANTHER" id="PTHR11103">
    <property type="entry name" value="SLR1189 PROTEIN"/>
    <property type="match status" value="1"/>
</dbReference>
<evidence type="ECO:0000256" key="4">
    <source>
        <dbReference type="PROSITE-ProRule" id="PRU00333"/>
    </source>
</evidence>
<evidence type="ECO:0000313" key="7">
    <source>
        <dbReference type="Proteomes" id="UP000239735"/>
    </source>
</evidence>
<reference evidence="7" key="1">
    <citation type="submission" date="2018-02" db="EMBL/GenBank/DDBJ databases">
        <authorList>
            <person name="Hausmann B."/>
        </authorList>
    </citation>
    <scope>NUCLEOTIDE SEQUENCE [LARGE SCALE GENOMIC DNA]</scope>
    <source>
        <strain evidence="7">Peat soil MAG SbA5</strain>
    </source>
</reference>
<dbReference type="SUPFAM" id="SSF82282">
    <property type="entry name" value="Homocysteine S-methyltransferase"/>
    <property type="match status" value="1"/>
</dbReference>
<feature type="binding site" evidence="3 4">
    <location>
        <position position="213"/>
    </location>
    <ligand>
        <name>Zn(2+)</name>
        <dbReference type="ChEBI" id="CHEBI:29105"/>
    </ligand>
</feature>
<dbReference type="GO" id="GO:0008168">
    <property type="term" value="F:methyltransferase activity"/>
    <property type="evidence" value="ECO:0007669"/>
    <property type="project" value="UniProtKB-UniRule"/>
</dbReference>
<dbReference type="Pfam" id="PF02574">
    <property type="entry name" value="S-methyl_trans"/>
    <property type="match status" value="1"/>
</dbReference>
<name>A0A2N9LA59_9BACT</name>
<sequence>MKKLLQDTIVQRPLLCDGAMGTQLMLAGLEQGGCGEKWNVTHPERVLAIQRRYAQAGAECIITNTFGGSRIMLNRHSNGSRAAEFNKAGVAIARQSFDGRDGYVLGDIGPFGGLLAPFGDFTEDDVQSAFDEQAAALVEAGADAIIIETQTSLEELVIGINAAKKAGAKCIIGSMAYDVTLDGTNFRTMMGVEPEKAAEFMEENGAHIVALNCGTGMDMQRALAAVERYKSATSLPVMVQPNAGKPKLVNMKVVYDETPEQMVKGLMPLLNAGANIVGTCCGSTPEHTRAFRKVMDEFLESKGFEPVGAQREN</sequence>
<organism evidence="6 7">
    <name type="scientific">Candidatus Sulfuritelmatomonas gaucii</name>
    <dbReference type="NCBI Taxonomy" id="2043161"/>
    <lineage>
        <taxon>Bacteria</taxon>
        <taxon>Pseudomonadati</taxon>
        <taxon>Acidobacteriota</taxon>
        <taxon>Terriglobia</taxon>
        <taxon>Terriglobales</taxon>
        <taxon>Acidobacteriaceae</taxon>
        <taxon>Candidatus Sulfuritelmatomonas</taxon>
    </lineage>
</organism>
<evidence type="ECO:0000256" key="2">
    <source>
        <dbReference type="ARBA" id="ARBA00022679"/>
    </source>
</evidence>
<dbReference type="PROSITE" id="PS50970">
    <property type="entry name" value="HCY"/>
    <property type="match status" value="1"/>
</dbReference>
<feature type="binding site" evidence="3 4">
    <location>
        <position position="280"/>
    </location>
    <ligand>
        <name>Zn(2+)</name>
        <dbReference type="ChEBI" id="CHEBI:29105"/>
    </ligand>
</feature>
<dbReference type="PIRSF" id="PIRSF037505">
    <property type="entry name" value="Betaine_HMT"/>
    <property type="match status" value="1"/>
</dbReference>
<dbReference type="Proteomes" id="UP000239735">
    <property type="component" value="Unassembled WGS sequence"/>
</dbReference>
<feature type="binding site" evidence="3 4">
    <location>
        <position position="281"/>
    </location>
    <ligand>
        <name>Zn(2+)</name>
        <dbReference type="ChEBI" id="CHEBI:29105"/>
    </ligand>
</feature>
<feature type="domain" description="Hcy-binding" evidence="5">
    <location>
        <begin position="2"/>
        <end position="295"/>
    </location>
</feature>
<evidence type="ECO:0000256" key="3">
    <source>
        <dbReference type="PIRSR" id="PIRSR037505-2"/>
    </source>
</evidence>
<gene>
    <name evidence="6" type="primary">mmuM</name>
    <name evidence="6" type="ORF">SBA5_290023</name>
</gene>
<evidence type="ECO:0000259" key="5">
    <source>
        <dbReference type="PROSITE" id="PS50970"/>
    </source>
</evidence>
<dbReference type="AlphaFoldDB" id="A0A2N9LA59"/>
<dbReference type="OrthoDB" id="9803687at2"/>
<comment type="cofactor">
    <cofactor evidence="3">
        <name>Zn(2+)</name>
        <dbReference type="ChEBI" id="CHEBI:29105"/>
    </cofactor>
    <text evidence="3">Binds 1 zinc ion per subunit.</text>
</comment>
<keyword evidence="3 4" id="KW-0862">Zinc</keyword>
<keyword evidence="1 4" id="KW-0489">Methyltransferase</keyword>
<dbReference type="InterPro" id="IPR036589">
    <property type="entry name" value="HCY_dom_sf"/>
</dbReference>
<dbReference type="GO" id="GO:0009086">
    <property type="term" value="P:methionine biosynthetic process"/>
    <property type="evidence" value="ECO:0007669"/>
    <property type="project" value="InterPro"/>
</dbReference>
<evidence type="ECO:0000313" key="6">
    <source>
        <dbReference type="EMBL" id="SPE20169.1"/>
    </source>
</evidence>
<dbReference type="GO" id="GO:0032259">
    <property type="term" value="P:methylation"/>
    <property type="evidence" value="ECO:0007669"/>
    <property type="project" value="UniProtKB-KW"/>
</dbReference>